<sequence length="398" mass="43857">MKIVVTGASGYIGRHLVPKLKSDGHDLLLVGRSPEQLARLHPDCASCSYDSLEQHVRGYEALVHLAVHNNTSDADLEQFTAVNVGLLKQVFDIAASANIARFVYIASFHDQSGGDPYSVSKAEAADWLDQQNGTSITKIRIPAVYAETFQGKLSMVSKFPKFARPAVLTFARALKPIVAMDLVVATITRSLVEPHFPETMHVSDDVTGNMPYRIWDSILNASFVLVVVLGFWWLLAALWVAIRVTSPGPAIFAQNRVGLHGQVFTCRKFRTMHAGTVQAGTHKVTADSITRIGAVLRRTKLDELPQVWNILRGHVSLIGPRPCLPIQHQLIEERRRKHVLTIKPGITGFAQVRNVDMSDPKRLATVDAQYLVRKSITADIGILLGTLTGRGLGDRVRN</sequence>
<evidence type="ECO:0000256" key="3">
    <source>
        <dbReference type="SAM" id="Phobius"/>
    </source>
</evidence>
<dbReference type="SUPFAM" id="SSF51735">
    <property type="entry name" value="NAD(P)-binding Rossmann-fold domains"/>
    <property type="match status" value="1"/>
</dbReference>
<dbReference type="InterPro" id="IPR036291">
    <property type="entry name" value="NAD(P)-bd_dom_sf"/>
</dbReference>
<evidence type="ECO:0000256" key="2">
    <source>
        <dbReference type="ARBA" id="ARBA00023169"/>
    </source>
</evidence>
<dbReference type="PANTHER" id="PTHR30576:SF10">
    <property type="entry name" value="SLL5057 PROTEIN"/>
    <property type="match status" value="1"/>
</dbReference>
<organism evidence="6 7">
    <name type="scientific">Parasphingorhabdus marina DSM 22363</name>
    <dbReference type="NCBI Taxonomy" id="1123272"/>
    <lineage>
        <taxon>Bacteria</taxon>
        <taxon>Pseudomonadati</taxon>
        <taxon>Pseudomonadota</taxon>
        <taxon>Alphaproteobacteria</taxon>
        <taxon>Sphingomonadales</taxon>
        <taxon>Sphingomonadaceae</taxon>
        <taxon>Parasphingorhabdus</taxon>
    </lineage>
</organism>
<dbReference type="GO" id="GO:0000271">
    <property type="term" value="P:polysaccharide biosynthetic process"/>
    <property type="evidence" value="ECO:0007669"/>
    <property type="project" value="UniProtKB-KW"/>
</dbReference>
<dbReference type="PANTHER" id="PTHR30576">
    <property type="entry name" value="COLANIC BIOSYNTHESIS UDP-GLUCOSE LIPID CARRIER TRANSFERASE"/>
    <property type="match status" value="1"/>
</dbReference>
<dbReference type="GO" id="GO:0016780">
    <property type="term" value="F:phosphotransferase activity, for other substituted phosphate groups"/>
    <property type="evidence" value="ECO:0007669"/>
    <property type="project" value="TreeGrafter"/>
</dbReference>
<gene>
    <name evidence="6" type="ORF">SAMN02745824_3410</name>
</gene>
<evidence type="ECO:0000259" key="4">
    <source>
        <dbReference type="Pfam" id="PF01370"/>
    </source>
</evidence>
<dbReference type="Gene3D" id="3.40.50.720">
    <property type="entry name" value="NAD(P)-binding Rossmann-like Domain"/>
    <property type="match status" value="1"/>
</dbReference>
<keyword evidence="3" id="KW-1133">Transmembrane helix</keyword>
<keyword evidence="3" id="KW-0472">Membrane</keyword>
<dbReference type="EMBL" id="FSQW01000002">
    <property type="protein sequence ID" value="SIO22100.1"/>
    <property type="molecule type" value="Genomic_DNA"/>
</dbReference>
<dbReference type="AlphaFoldDB" id="A0A1N6HQU0"/>
<dbReference type="Pfam" id="PF01370">
    <property type="entry name" value="Epimerase"/>
    <property type="match status" value="1"/>
</dbReference>
<keyword evidence="7" id="KW-1185">Reference proteome</keyword>
<proteinExistence type="inferred from homology"/>
<keyword evidence="6" id="KW-0808">Transferase</keyword>
<reference evidence="7" key="1">
    <citation type="submission" date="2016-11" db="EMBL/GenBank/DDBJ databases">
        <authorList>
            <person name="Varghese N."/>
            <person name="Submissions S."/>
        </authorList>
    </citation>
    <scope>NUCLEOTIDE SEQUENCE [LARGE SCALE GENOMIC DNA]</scope>
    <source>
        <strain evidence="7">DSM 22363</strain>
    </source>
</reference>
<dbReference type="Proteomes" id="UP000185192">
    <property type="component" value="Unassembled WGS sequence"/>
</dbReference>
<keyword evidence="3" id="KW-0812">Transmembrane</keyword>
<protein>
    <submittedName>
        <fullName evidence="6">Sugar transferase involved in LPS biosynthesis (Colanic, teichoic acid)</fullName>
    </submittedName>
</protein>
<dbReference type="STRING" id="1123272.SAMN02745824_3410"/>
<name>A0A1N6HQU0_9SPHN</name>
<keyword evidence="2" id="KW-0270">Exopolysaccharide synthesis</keyword>
<dbReference type="InterPro" id="IPR003362">
    <property type="entry name" value="Bact_transf"/>
</dbReference>
<evidence type="ECO:0000313" key="6">
    <source>
        <dbReference type="EMBL" id="SIO22100.1"/>
    </source>
</evidence>
<dbReference type="RefSeq" id="WP_074206529.1">
    <property type="nucleotide sequence ID" value="NZ_FSQW01000002.1"/>
</dbReference>
<evidence type="ECO:0000259" key="5">
    <source>
        <dbReference type="Pfam" id="PF02397"/>
    </source>
</evidence>
<dbReference type="Pfam" id="PF02397">
    <property type="entry name" value="Bac_transf"/>
    <property type="match status" value="1"/>
</dbReference>
<feature type="domain" description="NAD-dependent epimerase/dehydratase" evidence="4">
    <location>
        <begin position="3"/>
        <end position="164"/>
    </location>
</feature>
<evidence type="ECO:0000256" key="1">
    <source>
        <dbReference type="ARBA" id="ARBA00006464"/>
    </source>
</evidence>
<feature type="transmembrane region" description="Helical" evidence="3">
    <location>
        <begin position="218"/>
        <end position="242"/>
    </location>
</feature>
<evidence type="ECO:0000313" key="7">
    <source>
        <dbReference type="Proteomes" id="UP000185192"/>
    </source>
</evidence>
<accession>A0A1N6HQU0</accession>
<comment type="similarity">
    <text evidence="1">Belongs to the bacterial sugar transferase family.</text>
</comment>
<dbReference type="OrthoDB" id="9771846at2"/>
<feature type="domain" description="Bacterial sugar transferase" evidence="5">
    <location>
        <begin position="221"/>
        <end position="387"/>
    </location>
</feature>
<dbReference type="InterPro" id="IPR001509">
    <property type="entry name" value="Epimerase_deHydtase"/>
</dbReference>